<feature type="DNA-binding region" description="H-T-H motif" evidence="2">
    <location>
        <begin position="29"/>
        <end position="48"/>
    </location>
</feature>
<dbReference type="PROSITE" id="PS50977">
    <property type="entry name" value="HTH_TETR_2"/>
    <property type="match status" value="1"/>
</dbReference>
<dbReference type="InterPro" id="IPR001647">
    <property type="entry name" value="HTH_TetR"/>
</dbReference>
<dbReference type="InterPro" id="IPR009057">
    <property type="entry name" value="Homeodomain-like_sf"/>
</dbReference>
<dbReference type="Gene3D" id="1.10.357.10">
    <property type="entry name" value="Tetracycline Repressor, domain 2"/>
    <property type="match status" value="1"/>
</dbReference>
<evidence type="ECO:0000259" key="3">
    <source>
        <dbReference type="PROSITE" id="PS50977"/>
    </source>
</evidence>
<dbReference type="Proteomes" id="UP001597267">
    <property type="component" value="Unassembled WGS sequence"/>
</dbReference>
<organism evidence="4 5">
    <name type="scientific">Agrilactobacillus yilanensis</name>
    <dbReference type="NCBI Taxonomy" id="2485997"/>
    <lineage>
        <taxon>Bacteria</taxon>
        <taxon>Bacillati</taxon>
        <taxon>Bacillota</taxon>
        <taxon>Bacilli</taxon>
        <taxon>Lactobacillales</taxon>
        <taxon>Lactobacillaceae</taxon>
        <taxon>Agrilactobacillus</taxon>
    </lineage>
</organism>
<sequence>MDLRKKKTLTAIEQAFVTQVLAVGFSKVTIQQIAADAMINRKTFYDHFDDKYDLLNHVNTGFLKHYGDVIDLRLALSVEEPHSFINEQLKNLVTAFFGDVQLRQTYIALDSIHADDFDFQAGMTDLIANKLALQQKIKDPLTAEVITGITLKTLNYYARTNESFSLERQVKVFKNLRLIFGPELL</sequence>
<dbReference type="Pfam" id="PF00440">
    <property type="entry name" value="TetR_N"/>
    <property type="match status" value="1"/>
</dbReference>
<evidence type="ECO:0000313" key="5">
    <source>
        <dbReference type="Proteomes" id="UP001597267"/>
    </source>
</evidence>
<proteinExistence type="predicted"/>
<dbReference type="PANTHER" id="PTHR43479:SF23">
    <property type="entry name" value="HTH TETR-TYPE DOMAIN-CONTAINING PROTEIN"/>
    <property type="match status" value="1"/>
</dbReference>
<dbReference type="SUPFAM" id="SSF46689">
    <property type="entry name" value="Homeodomain-like"/>
    <property type="match status" value="1"/>
</dbReference>
<accession>A0ABW4J5J3</accession>
<comment type="caution">
    <text evidence="4">The sequence shown here is derived from an EMBL/GenBank/DDBJ whole genome shotgun (WGS) entry which is preliminary data.</text>
</comment>
<dbReference type="PANTHER" id="PTHR43479">
    <property type="entry name" value="ACREF/ENVCD OPERON REPRESSOR-RELATED"/>
    <property type="match status" value="1"/>
</dbReference>
<dbReference type="InterPro" id="IPR050624">
    <property type="entry name" value="HTH-type_Tx_Regulator"/>
</dbReference>
<protein>
    <submittedName>
        <fullName evidence="4">TetR/AcrR family transcriptional regulator</fullName>
    </submittedName>
</protein>
<keyword evidence="5" id="KW-1185">Reference proteome</keyword>
<dbReference type="RefSeq" id="WP_164507081.1">
    <property type="nucleotide sequence ID" value="NZ_JBHTOP010000011.1"/>
</dbReference>
<evidence type="ECO:0000256" key="1">
    <source>
        <dbReference type="ARBA" id="ARBA00023125"/>
    </source>
</evidence>
<reference evidence="5" key="1">
    <citation type="journal article" date="2019" name="Int. J. Syst. Evol. Microbiol.">
        <title>The Global Catalogue of Microorganisms (GCM) 10K type strain sequencing project: providing services to taxonomists for standard genome sequencing and annotation.</title>
        <authorList>
            <consortium name="The Broad Institute Genomics Platform"/>
            <consortium name="The Broad Institute Genome Sequencing Center for Infectious Disease"/>
            <person name="Wu L."/>
            <person name="Ma J."/>
        </authorList>
    </citation>
    <scope>NUCLEOTIDE SEQUENCE [LARGE SCALE GENOMIC DNA]</scope>
    <source>
        <strain evidence="5">CCM 8896</strain>
    </source>
</reference>
<dbReference type="EMBL" id="JBHTOP010000011">
    <property type="protein sequence ID" value="MFD1671516.1"/>
    <property type="molecule type" value="Genomic_DNA"/>
</dbReference>
<name>A0ABW4J5J3_9LACO</name>
<feature type="domain" description="HTH tetR-type" evidence="3">
    <location>
        <begin position="6"/>
        <end position="66"/>
    </location>
</feature>
<evidence type="ECO:0000313" key="4">
    <source>
        <dbReference type="EMBL" id="MFD1671516.1"/>
    </source>
</evidence>
<gene>
    <name evidence="4" type="ORF">ACFQ5M_05360</name>
</gene>
<keyword evidence="1 2" id="KW-0238">DNA-binding</keyword>
<evidence type="ECO:0000256" key="2">
    <source>
        <dbReference type="PROSITE-ProRule" id="PRU00335"/>
    </source>
</evidence>